<dbReference type="Gene3D" id="3.10.20.870">
    <property type="entry name" value="PFU (PLAA family ubiquitin binding), C-terminal domain"/>
    <property type="match status" value="1"/>
</dbReference>
<dbReference type="GO" id="GO:0005634">
    <property type="term" value="C:nucleus"/>
    <property type="evidence" value="ECO:0007669"/>
    <property type="project" value="UniProtKB-SubCell"/>
</dbReference>
<dbReference type="PROSITE" id="PS51396">
    <property type="entry name" value="PUL"/>
    <property type="match status" value="1"/>
</dbReference>
<feature type="domain" description="PUL" evidence="11">
    <location>
        <begin position="531"/>
        <end position="784"/>
    </location>
</feature>
<name>A0AA89BX98_PINIB</name>
<dbReference type="Gene3D" id="1.25.10.10">
    <property type="entry name" value="Leucine-rich Repeat Variant"/>
    <property type="match status" value="1"/>
</dbReference>
<dbReference type="Proteomes" id="UP001186944">
    <property type="component" value="Unassembled WGS sequence"/>
</dbReference>
<dbReference type="PROSITE" id="PS50294">
    <property type="entry name" value="WD_REPEATS_REGION"/>
    <property type="match status" value="2"/>
</dbReference>
<evidence type="ECO:0000256" key="7">
    <source>
        <dbReference type="ARBA" id="ARBA00023242"/>
    </source>
</evidence>
<organism evidence="12 13">
    <name type="scientific">Pinctada imbricata</name>
    <name type="common">Atlantic pearl-oyster</name>
    <name type="synonym">Pinctada martensii</name>
    <dbReference type="NCBI Taxonomy" id="66713"/>
    <lineage>
        <taxon>Eukaryota</taxon>
        <taxon>Metazoa</taxon>
        <taxon>Spiralia</taxon>
        <taxon>Lophotrochozoa</taxon>
        <taxon>Mollusca</taxon>
        <taxon>Bivalvia</taxon>
        <taxon>Autobranchia</taxon>
        <taxon>Pteriomorphia</taxon>
        <taxon>Pterioida</taxon>
        <taxon>Pterioidea</taxon>
        <taxon>Pteriidae</taxon>
        <taxon>Pinctada</taxon>
    </lineage>
</organism>
<comment type="caution">
    <text evidence="12">The sequence shown here is derived from an EMBL/GenBank/DDBJ whole genome shotgun (WGS) entry which is preliminary data.</text>
</comment>
<feature type="compositionally biased region" description="Gly residues" evidence="9">
    <location>
        <begin position="481"/>
        <end position="494"/>
    </location>
</feature>
<evidence type="ECO:0000256" key="4">
    <source>
        <dbReference type="ARBA" id="ARBA00022490"/>
    </source>
</evidence>
<comment type="subcellular location">
    <subcellularLocation>
        <location evidence="2">Cytoplasm</location>
    </subcellularLocation>
    <subcellularLocation>
        <location evidence="1">Nucleus</location>
    </subcellularLocation>
</comment>
<dbReference type="EMBL" id="VSWD01000010">
    <property type="protein sequence ID" value="KAK3090943.1"/>
    <property type="molecule type" value="Genomic_DNA"/>
</dbReference>
<dbReference type="InterPro" id="IPR036322">
    <property type="entry name" value="WD40_repeat_dom_sf"/>
</dbReference>
<evidence type="ECO:0000256" key="5">
    <source>
        <dbReference type="ARBA" id="ARBA00022574"/>
    </source>
</evidence>
<dbReference type="GO" id="GO:0010992">
    <property type="term" value="P:ubiquitin recycling"/>
    <property type="evidence" value="ECO:0007669"/>
    <property type="project" value="TreeGrafter"/>
</dbReference>
<dbReference type="PANTHER" id="PTHR19849:SF0">
    <property type="entry name" value="PHOSPHOLIPASE A-2-ACTIVATING PROTEIN"/>
    <property type="match status" value="1"/>
</dbReference>
<dbReference type="InterPro" id="IPR001680">
    <property type="entry name" value="WD40_rpt"/>
</dbReference>
<dbReference type="InterPro" id="IPR015155">
    <property type="entry name" value="PFU"/>
</dbReference>
<evidence type="ECO:0000259" key="10">
    <source>
        <dbReference type="PROSITE" id="PS51394"/>
    </source>
</evidence>
<accession>A0AA89BX98</accession>
<dbReference type="AlphaFoldDB" id="A0AA89BX98"/>
<dbReference type="SUPFAM" id="SSF50978">
    <property type="entry name" value="WD40 repeat-like"/>
    <property type="match status" value="1"/>
</dbReference>
<keyword evidence="7" id="KW-0539">Nucleus</keyword>
<reference evidence="12" key="1">
    <citation type="submission" date="2019-08" db="EMBL/GenBank/DDBJ databases">
        <title>The improved chromosome-level genome for the pearl oyster Pinctada fucata martensii using PacBio sequencing and Hi-C.</title>
        <authorList>
            <person name="Zheng Z."/>
        </authorList>
    </citation>
    <scope>NUCLEOTIDE SEQUENCE</scope>
    <source>
        <strain evidence="12">ZZ-2019</strain>
        <tissue evidence="12">Adductor muscle</tissue>
    </source>
</reference>
<dbReference type="Pfam" id="PF09070">
    <property type="entry name" value="PFU"/>
    <property type="match status" value="1"/>
</dbReference>
<keyword evidence="4" id="KW-0963">Cytoplasm</keyword>
<dbReference type="InterPro" id="IPR013535">
    <property type="entry name" value="PUL_dom"/>
</dbReference>
<feature type="domain" description="PFU" evidence="10">
    <location>
        <begin position="360"/>
        <end position="459"/>
    </location>
</feature>
<evidence type="ECO:0000256" key="1">
    <source>
        <dbReference type="ARBA" id="ARBA00004123"/>
    </source>
</evidence>
<feature type="region of interest" description="Disordered" evidence="9">
    <location>
        <begin position="324"/>
        <end position="345"/>
    </location>
</feature>
<dbReference type="PANTHER" id="PTHR19849">
    <property type="entry name" value="PHOSPHOLIPASE A-2-ACTIVATING PROTEIN"/>
    <property type="match status" value="1"/>
</dbReference>
<dbReference type="GO" id="GO:0043161">
    <property type="term" value="P:proteasome-mediated ubiquitin-dependent protein catabolic process"/>
    <property type="evidence" value="ECO:0007669"/>
    <property type="project" value="TreeGrafter"/>
</dbReference>
<feature type="region of interest" description="Disordered" evidence="9">
    <location>
        <begin position="472"/>
        <end position="528"/>
    </location>
</feature>
<evidence type="ECO:0000313" key="12">
    <source>
        <dbReference type="EMBL" id="KAK3090943.1"/>
    </source>
</evidence>
<dbReference type="Pfam" id="PF00400">
    <property type="entry name" value="WD40"/>
    <property type="match status" value="6"/>
</dbReference>
<keyword evidence="13" id="KW-1185">Reference proteome</keyword>
<feature type="repeat" description="WD" evidence="8">
    <location>
        <begin position="144"/>
        <end position="176"/>
    </location>
</feature>
<keyword evidence="5 8" id="KW-0853">WD repeat</keyword>
<feature type="repeat" description="WD" evidence="8">
    <location>
        <begin position="224"/>
        <end position="255"/>
    </location>
</feature>
<dbReference type="FunFam" id="2.130.10.10:FF:000175">
    <property type="entry name" value="Phospholipase A-2-activating protein"/>
    <property type="match status" value="1"/>
</dbReference>
<dbReference type="GO" id="GO:0043130">
    <property type="term" value="F:ubiquitin binding"/>
    <property type="evidence" value="ECO:0007669"/>
    <property type="project" value="TreeGrafter"/>
</dbReference>
<dbReference type="PROSITE" id="PS50082">
    <property type="entry name" value="WD_REPEATS_2"/>
    <property type="match status" value="3"/>
</dbReference>
<protein>
    <recommendedName>
        <fullName evidence="14">Phospholipase A-2-activating protein</fullName>
    </recommendedName>
</protein>
<dbReference type="FunFam" id="1.25.10.10:FF:000250">
    <property type="entry name" value="Phospholipase A-2-activating protein isoform A"/>
    <property type="match status" value="1"/>
</dbReference>
<dbReference type="InterPro" id="IPR038122">
    <property type="entry name" value="PFU_sf"/>
</dbReference>
<gene>
    <name evidence="12" type="ORF">FSP39_015921</name>
</gene>
<sequence length="786" mass="86315">MAAPYKFRCNIVGHEKDVRTVCPAFVPNNGIISGSRDVTARVWAPNESNEGFTEGLLMRGHNNFISAVCVMPPDTVFEHGLIMTGSNDNTILAYTPESPQPVYKLEGHEANVCALAAGKFGTLLSGSWDKTAKVWLNQKCVMTLKGHESAVWGVGIMPEHGYMLTGSADRTIKLWKAGKCERTFTGHEDCVRGIAVIGSGEFLSCSNDSSVRRWSITGDCLAVHYGHENFVYSIAMLPNGEDFVSSGEDRTVRVWRGGKCVQTIAHPAQSVWAVCVLPNGDIVTGSSDGVIRVFTTSPNRTAPEEEQKAYEEQVSSTAVPTQLGDIKSEDLPGPEVLNNPGTKDGQQKIVRQGNNIELYQWDSTQREWKKIGDVVGSSGGTQQTSGKTLHEGKEYDYVFSVDIEEGKPPLKLPFNVTEDPWFAAQKFLEKNGLSQLFLDQVANFIVENTKGVTLGRQNPQYADPFTGGNRHVPGSDNLHNGGTGDDPFTGGGRYIPGSGDQPAQPSFGADPFTGSSSYSTQAATQPLPTNNYFPQKTYVLFESGNPAPIIDKLKEFNGKVDSGIQLSDTQLDGIHKMLEGTTVTEESMNTLLEVLYRWPPEYIFPGLDVLRITIRNPKVCQKFCNVEDFLERQLGYLTNDTPAPAQMLTLRTFCNMFKQPSGEKILVANRDRVITPSLNCRLTQNKNIQIALCTLLLNYSVYLQNKVDEEAKSQCLLAIASVLENPLDSEAQFRLLVSLGTLMSSDDGVRALAQSLEIENLVSPLQNMVEPKKLPDCASYILKLLR</sequence>
<dbReference type="InterPro" id="IPR015943">
    <property type="entry name" value="WD40/YVTN_repeat-like_dom_sf"/>
</dbReference>
<dbReference type="FunFam" id="3.10.20.870:FF:000001">
    <property type="entry name" value="Phospholipase A-2-activating protein-like"/>
    <property type="match status" value="1"/>
</dbReference>
<dbReference type="PROSITE" id="PS51394">
    <property type="entry name" value="PFU"/>
    <property type="match status" value="1"/>
</dbReference>
<dbReference type="InterPro" id="IPR011989">
    <property type="entry name" value="ARM-like"/>
</dbReference>
<keyword evidence="6" id="KW-0677">Repeat</keyword>
<evidence type="ECO:0000313" key="13">
    <source>
        <dbReference type="Proteomes" id="UP001186944"/>
    </source>
</evidence>
<comment type="similarity">
    <text evidence="3">Belongs to the WD repeat PLAP family.</text>
</comment>
<evidence type="ECO:0000256" key="2">
    <source>
        <dbReference type="ARBA" id="ARBA00004496"/>
    </source>
</evidence>
<dbReference type="CDD" id="cd00200">
    <property type="entry name" value="WD40"/>
    <property type="match status" value="1"/>
</dbReference>
<dbReference type="SUPFAM" id="SSF48371">
    <property type="entry name" value="ARM repeat"/>
    <property type="match status" value="1"/>
</dbReference>
<evidence type="ECO:0000256" key="3">
    <source>
        <dbReference type="ARBA" id="ARBA00008495"/>
    </source>
</evidence>
<dbReference type="Gene3D" id="2.130.10.10">
    <property type="entry name" value="YVTN repeat-like/Quinoprotein amine dehydrogenase"/>
    <property type="match status" value="1"/>
</dbReference>
<evidence type="ECO:0000256" key="8">
    <source>
        <dbReference type="PROSITE-ProRule" id="PRU00221"/>
    </source>
</evidence>
<evidence type="ECO:0000256" key="6">
    <source>
        <dbReference type="ARBA" id="ARBA00022737"/>
    </source>
</evidence>
<evidence type="ECO:0000259" key="11">
    <source>
        <dbReference type="PROSITE" id="PS51396"/>
    </source>
</evidence>
<proteinExistence type="inferred from homology"/>
<dbReference type="Pfam" id="PF08324">
    <property type="entry name" value="PUL"/>
    <property type="match status" value="1"/>
</dbReference>
<evidence type="ECO:0008006" key="14">
    <source>
        <dbReference type="Google" id="ProtNLM"/>
    </source>
</evidence>
<dbReference type="InterPro" id="IPR016024">
    <property type="entry name" value="ARM-type_fold"/>
</dbReference>
<evidence type="ECO:0000256" key="9">
    <source>
        <dbReference type="SAM" id="MobiDB-lite"/>
    </source>
</evidence>
<dbReference type="SMART" id="SM00320">
    <property type="entry name" value="WD40"/>
    <property type="match status" value="7"/>
</dbReference>
<feature type="compositionally biased region" description="Polar residues" evidence="9">
    <location>
        <begin position="513"/>
        <end position="528"/>
    </location>
</feature>
<dbReference type="GO" id="GO:0005737">
    <property type="term" value="C:cytoplasm"/>
    <property type="evidence" value="ECO:0007669"/>
    <property type="project" value="UniProtKB-SubCell"/>
</dbReference>
<feature type="repeat" description="WD" evidence="8">
    <location>
        <begin position="105"/>
        <end position="135"/>
    </location>
</feature>